<feature type="transmembrane region" description="Helical" evidence="1">
    <location>
        <begin position="51"/>
        <end position="70"/>
    </location>
</feature>
<comment type="caution">
    <text evidence="2">The sequence shown here is derived from an EMBL/GenBank/DDBJ whole genome shotgun (WGS) entry which is preliminary data.</text>
</comment>
<keyword evidence="1" id="KW-0812">Transmembrane</keyword>
<proteinExistence type="predicted"/>
<dbReference type="AlphaFoldDB" id="A0A7X8SKG3"/>
<accession>A0A7X8SKG3</accession>
<dbReference type="Proteomes" id="UP000585050">
    <property type="component" value="Unassembled WGS sequence"/>
</dbReference>
<evidence type="ECO:0000313" key="3">
    <source>
        <dbReference type="Proteomes" id="UP000585050"/>
    </source>
</evidence>
<feature type="transmembrane region" description="Helical" evidence="1">
    <location>
        <begin position="27"/>
        <end position="45"/>
    </location>
</feature>
<sequence length="153" mass="17626">MNTQLSESSYKEEVKIYYDSPQKLTQFYCGGLFVIIGILLTPFNSIDLIEYIFPVIVVLFGAYITVKSYIQWKNINPQLLFNEEGIKLSNGEIIHWNEISIIEAIEKEGYMKGSTTFLVIEKIDGQYLELSLNDFNTTAEEVNSILYKFIRGL</sequence>
<organism evidence="2 3">
    <name type="scientific">Flammeovirga agarivorans</name>
    <dbReference type="NCBI Taxonomy" id="2726742"/>
    <lineage>
        <taxon>Bacteria</taxon>
        <taxon>Pseudomonadati</taxon>
        <taxon>Bacteroidota</taxon>
        <taxon>Cytophagia</taxon>
        <taxon>Cytophagales</taxon>
        <taxon>Flammeovirgaceae</taxon>
        <taxon>Flammeovirga</taxon>
    </lineage>
</organism>
<name>A0A7X8SKG3_9BACT</name>
<evidence type="ECO:0000313" key="2">
    <source>
        <dbReference type="EMBL" id="NLR91905.1"/>
    </source>
</evidence>
<gene>
    <name evidence="2" type="ORF">HGP29_11840</name>
</gene>
<protein>
    <submittedName>
        <fullName evidence="2">Uncharacterized protein</fullName>
    </submittedName>
</protein>
<keyword evidence="1" id="KW-1133">Transmembrane helix</keyword>
<evidence type="ECO:0000256" key="1">
    <source>
        <dbReference type="SAM" id="Phobius"/>
    </source>
</evidence>
<reference evidence="2 3" key="1">
    <citation type="submission" date="2020-04" db="EMBL/GenBank/DDBJ databases">
        <title>Flammeovirga sp. SR4, a novel species isolated from seawater.</title>
        <authorList>
            <person name="Wang X."/>
        </authorList>
    </citation>
    <scope>NUCLEOTIDE SEQUENCE [LARGE SCALE GENOMIC DNA]</scope>
    <source>
        <strain evidence="2 3">SR4</strain>
    </source>
</reference>
<dbReference type="EMBL" id="JABAIL010000003">
    <property type="protein sequence ID" value="NLR91905.1"/>
    <property type="molecule type" value="Genomic_DNA"/>
</dbReference>
<keyword evidence="3" id="KW-1185">Reference proteome</keyword>
<dbReference type="RefSeq" id="WP_168882617.1">
    <property type="nucleotide sequence ID" value="NZ_JABAIL010000003.1"/>
</dbReference>
<keyword evidence="1" id="KW-0472">Membrane</keyword>